<gene>
    <name evidence="1" type="ORF">CWS01_17230</name>
</gene>
<sequence length="82" mass="9334">MCEKHHHTVSIIDFNSINSKSLFVKVIGFDADLGKEFEGEVKFVNGMPFGDLIHPQRSILSPTCRSTVRSYLLNKYNEGEFI</sequence>
<protein>
    <submittedName>
        <fullName evidence="1">Uncharacterized protein</fullName>
    </submittedName>
</protein>
<dbReference type="RefSeq" id="WP_101178420.1">
    <property type="nucleotide sequence ID" value="NZ_PISE01000043.1"/>
</dbReference>
<dbReference type="EMBL" id="PISE01000043">
    <property type="protein sequence ID" value="PKG22363.1"/>
    <property type="molecule type" value="Genomic_DNA"/>
</dbReference>
<evidence type="ECO:0000313" key="1">
    <source>
        <dbReference type="EMBL" id="PKG22363.1"/>
    </source>
</evidence>
<comment type="caution">
    <text evidence="1">The sequence shown here is derived from an EMBL/GenBank/DDBJ whole genome shotgun (WGS) entry which is preliminary data.</text>
</comment>
<proteinExistence type="predicted"/>
<dbReference type="AlphaFoldDB" id="A0A2N0YYN1"/>
<dbReference type="OrthoDB" id="2428283at2"/>
<keyword evidence="2" id="KW-1185">Reference proteome</keyword>
<dbReference type="Proteomes" id="UP000233375">
    <property type="component" value="Unassembled WGS sequence"/>
</dbReference>
<evidence type="ECO:0000313" key="2">
    <source>
        <dbReference type="Proteomes" id="UP000233375"/>
    </source>
</evidence>
<name>A0A2N0YYN1_9BACI</name>
<accession>A0A2N0YYN1</accession>
<reference evidence="1 2" key="1">
    <citation type="journal article" date="2003" name="Int. J. Syst. Evol. Microbiol.">
        <title>Bacillus nealsonii sp. nov., isolated from a spacecraft-assembly facility, whose spores are gamma-radiation resistant.</title>
        <authorList>
            <person name="Venkateswaran K."/>
            <person name="Kempf M."/>
            <person name="Chen F."/>
            <person name="Satomi M."/>
            <person name="Nicholson W."/>
            <person name="Kern R."/>
        </authorList>
    </citation>
    <scope>NUCLEOTIDE SEQUENCE [LARGE SCALE GENOMIC DNA]</scope>
    <source>
        <strain evidence="1 2">FO-92</strain>
    </source>
</reference>
<organism evidence="1 2">
    <name type="scientific">Niallia nealsonii</name>
    <dbReference type="NCBI Taxonomy" id="115979"/>
    <lineage>
        <taxon>Bacteria</taxon>
        <taxon>Bacillati</taxon>
        <taxon>Bacillota</taxon>
        <taxon>Bacilli</taxon>
        <taxon>Bacillales</taxon>
        <taxon>Bacillaceae</taxon>
        <taxon>Niallia</taxon>
    </lineage>
</organism>